<protein>
    <submittedName>
        <fullName evidence="1">Uncharacterized protein</fullName>
    </submittedName>
</protein>
<accession>A0A0E9X1V5</accession>
<reference evidence="1" key="1">
    <citation type="submission" date="2014-11" db="EMBL/GenBank/DDBJ databases">
        <authorList>
            <person name="Amaro Gonzalez C."/>
        </authorList>
    </citation>
    <scope>NUCLEOTIDE SEQUENCE</scope>
</reference>
<proteinExistence type="predicted"/>
<dbReference type="EMBL" id="GBXM01011860">
    <property type="protein sequence ID" value="JAH96717.1"/>
    <property type="molecule type" value="Transcribed_RNA"/>
</dbReference>
<evidence type="ECO:0000313" key="1">
    <source>
        <dbReference type="EMBL" id="JAH96717.1"/>
    </source>
</evidence>
<name>A0A0E9X1V5_ANGAN</name>
<organism evidence="1">
    <name type="scientific">Anguilla anguilla</name>
    <name type="common">European freshwater eel</name>
    <name type="synonym">Muraena anguilla</name>
    <dbReference type="NCBI Taxonomy" id="7936"/>
    <lineage>
        <taxon>Eukaryota</taxon>
        <taxon>Metazoa</taxon>
        <taxon>Chordata</taxon>
        <taxon>Craniata</taxon>
        <taxon>Vertebrata</taxon>
        <taxon>Euteleostomi</taxon>
        <taxon>Actinopterygii</taxon>
        <taxon>Neopterygii</taxon>
        <taxon>Teleostei</taxon>
        <taxon>Anguilliformes</taxon>
        <taxon>Anguillidae</taxon>
        <taxon>Anguilla</taxon>
    </lineage>
</organism>
<reference evidence="1" key="2">
    <citation type="journal article" date="2015" name="Fish Shellfish Immunol.">
        <title>Early steps in the European eel (Anguilla anguilla)-Vibrio vulnificus interaction in the gills: Role of the RtxA13 toxin.</title>
        <authorList>
            <person name="Callol A."/>
            <person name="Pajuelo D."/>
            <person name="Ebbesson L."/>
            <person name="Teles M."/>
            <person name="MacKenzie S."/>
            <person name="Amaro C."/>
        </authorList>
    </citation>
    <scope>NUCLEOTIDE SEQUENCE</scope>
</reference>
<dbReference type="AlphaFoldDB" id="A0A0E9X1V5"/>
<sequence length="86" mass="10197">MRNMFTEIHIAHFCFSCKKKQKYTVLCAVCDQTAHRRGSSAFQKLFRCHKDMKSPFVKGDTWYIIFNYEQSMTYESDGNSWAFSTM</sequence>